<dbReference type="RefSeq" id="WP_183984976.1">
    <property type="nucleotide sequence ID" value="NZ_JACIEV010000006.1"/>
</dbReference>
<accession>A0A840F903</accession>
<gene>
    <name evidence="1" type="ORF">GGQ80_002363</name>
</gene>
<dbReference type="EMBL" id="JACIEV010000006">
    <property type="protein sequence ID" value="MBB4154450.1"/>
    <property type="molecule type" value="Genomic_DNA"/>
</dbReference>
<evidence type="ECO:0000313" key="2">
    <source>
        <dbReference type="Proteomes" id="UP000529795"/>
    </source>
</evidence>
<reference evidence="1 2" key="1">
    <citation type="submission" date="2020-08" db="EMBL/GenBank/DDBJ databases">
        <title>Genomic Encyclopedia of Type Strains, Phase IV (KMG-IV): sequencing the most valuable type-strain genomes for metagenomic binning, comparative biology and taxonomic classification.</title>
        <authorList>
            <person name="Goeker M."/>
        </authorList>
    </citation>
    <scope>NUCLEOTIDE SEQUENCE [LARGE SCALE GENOMIC DNA]</scope>
    <source>
        <strain evidence="1 2">YC6723</strain>
    </source>
</reference>
<name>A0A840F903_9SPHN</name>
<keyword evidence="2" id="KW-1185">Reference proteome</keyword>
<dbReference type="Proteomes" id="UP000529795">
    <property type="component" value="Unassembled WGS sequence"/>
</dbReference>
<organism evidence="1 2">
    <name type="scientific">Sphingomonas jinjuensis</name>
    <dbReference type="NCBI Taxonomy" id="535907"/>
    <lineage>
        <taxon>Bacteria</taxon>
        <taxon>Pseudomonadati</taxon>
        <taxon>Pseudomonadota</taxon>
        <taxon>Alphaproteobacteria</taxon>
        <taxon>Sphingomonadales</taxon>
        <taxon>Sphingomonadaceae</taxon>
        <taxon>Sphingomonas</taxon>
    </lineage>
</organism>
<protein>
    <submittedName>
        <fullName evidence="1">Uncharacterized protein</fullName>
    </submittedName>
</protein>
<sequence length="48" mass="5534">MEHTARQGVVFGRHLVFTYGPPPAFRFYRFDPTTYGWVITADLLMTGL</sequence>
<dbReference type="AlphaFoldDB" id="A0A840F903"/>
<evidence type="ECO:0000313" key="1">
    <source>
        <dbReference type="EMBL" id="MBB4154450.1"/>
    </source>
</evidence>
<proteinExistence type="predicted"/>
<comment type="caution">
    <text evidence="1">The sequence shown here is derived from an EMBL/GenBank/DDBJ whole genome shotgun (WGS) entry which is preliminary data.</text>
</comment>